<evidence type="ECO:0000313" key="2">
    <source>
        <dbReference type="EMBL" id="KYM97245.1"/>
    </source>
</evidence>
<sequence length="552" mass="66536">MSSYNREWLKNHCREKETLPYSSKIRCAYCDEVFRKNEKNYIRRFIKHLDEHGQTELDYHPKRAKLKREFKIMENYVGVCRNKRCKLSIIFFRGVHLLENHKILYHGDRSKIYKYAIKQNMGDTLLNNYLIMNNKAKCLICKYKMNLTNLESQTEETIHTLKNHWAKHFRNSELNEIYQLEQLQQNIDEINSFKGLCNMIRKGLYFKDLFDQETDTKNVEKFEEMVEEVVDRKECSKLFNEFNIWKTTNSEGICICCLRKVTYDSGKHIIRNHWEYYHGRFSEIYTKIIDLKMVCDILDQYIIINHKLVCNNLNCTESFKVKVLQLNVEEQLVILFKHWQTHIGTSSDDQMKQEKQLREKIRQRLNEKEDQLNTNLRKKDSRKSHDCDKNTSKRQLDKLHPQEQQRLYEQYIEQIIEHRAIGITSHITQKDTTHKEKENDLKEFDKLMKNYYMKPVIKMGSTNMKCLKCNTMIWDSINNERSFYLLRNHFETYHGKLSYIYKRIMALLIGYKITDSILWCTVCSANLNIETNVETTNEKVIALFLHWSKYHS</sequence>
<feature type="compositionally biased region" description="Basic and acidic residues" evidence="1">
    <location>
        <begin position="383"/>
        <end position="400"/>
    </location>
</feature>
<keyword evidence="3" id="KW-1185">Reference proteome</keyword>
<protein>
    <submittedName>
        <fullName evidence="2">Uncharacterized protein</fullName>
    </submittedName>
</protein>
<proteinExistence type="predicted"/>
<gene>
    <name evidence="2" type="ORF">ALC62_12113</name>
</gene>
<reference evidence="2 3" key="1">
    <citation type="submission" date="2016-03" db="EMBL/GenBank/DDBJ databases">
        <title>Cyphomyrmex costatus WGS genome.</title>
        <authorList>
            <person name="Nygaard S."/>
            <person name="Hu H."/>
            <person name="Boomsma J."/>
            <person name="Zhang G."/>
        </authorList>
    </citation>
    <scope>NUCLEOTIDE SEQUENCE [LARGE SCALE GENOMIC DNA]</scope>
    <source>
        <strain evidence="2">MS0001</strain>
        <tissue evidence="2">Whole body</tissue>
    </source>
</reference>
<feature type="region of interest" description="Disordered" evidence="1">
    <location>
        <begin position="374"/>
        <end position="400"/>
    </location>
</feature>
<dbReference type="EMBL" id="KQ978076">
    <property type="protein sequence ID" value="KYM97245.1"/>
    <property type="molecule type" value="Genomic_DNA"/>
</dbReference>
<name>A0A151IBZ2_9HYME</name>
<evidence type="ECO:0000313" key="3">
    <source>
        <dbReference type="Proteomes" id="UP000078542"/>
    </source>
</evidence>
<dbReference type="Proteomes" id="UP000078542">
    <property type="component" value="Unassembled WGS sequence"/>
</dbReference>
<evidence type="ECO:0000256" key="1">
    <source>
        <dbReference type="SAM" id="MobiDB-lite"/>
    </source>
</evidence>
<accession>A0A151IBZ2</accession>
<dbReference type="AlphaFoldDB" id="A0A151IBZ2"/>
<organism evidence="2 3">
    <name type="scientific">Cyphomyrmex costatus</name>
    <dbReference type="NCBI Taxonomy" id="456900"/>
    <lineage>
        <taxon>Eukaryota</taxon>
        <taxon>Metazoa</taxon>
        <taxon>Ecdysozoa</taxon>
        <taxon>Arthropoda</taxon>
        <taxon>Hexapoda</taxon>
        <taxon>Insecta</taxon>
        <taxon>Pterygota</taxon>
        <taxon>Neoptera</taxon>
        <taxon>Endopterygota</taxon>
        <taxon>Hymenoptera</taxon>
        <taxon>Apocrita</taxon>
        <taxon>Aculeata</taxon>
        <taxon>Formicoidea</taxon>
        <taxon>Formicidae</taxon>
        <taxon>Myrmicinae</taxon>
        <taxon>Cyphomyrmex</taxon>
    </lineage>
</organism>